<evidence type="ECO:0000259" key="8">
    <source>
        <dbReference type="Pfam" id="PF01494"/>
    </source>
</evidence>
<keyword evidence="10" id="KW-1185">Reference proteome</keyword>
<proteinExistence type="inferred from homology"/>
<evidence type="ECO:0000313" key="9">
    <source>
        <dbReference type="EMBL" id="TVO64688.1"/>
    </source>
</evidence>
<dbReference type="PANTHER" id="PTHR43876:SF10">
    <property type="entry name" value="3-DEMETHOXYUBIQUINOL 3-HYDROXYLASE"/>
    <property type="match status" value="1"/>
</dbReference>
<dbReference type="InterPro" id="IPR010971">
    <property type="entry name" value="UbiH/COQ6"/>
</dbReference>
<dbReference type="PANTHER" id="PTHR43876">
    <property type="entry name" value="UBIQUINONE BIOSYNTHESIS MONOOXYGENASE COQ6, MITOCHONDRIAL"/>
    <property type="match status" value="1"/>
</dbReference>
<dbReference type="AlphaFoldDB" id="A0A557RHR7"/>
<comment type="caution">
    <text evidence="9">The sequence shown here is derived from an EMBL/GenBank/DDBJ whole genome shotgun (WGS) entry which is preliminary data.</text>
</comment>
<evidence type="ECO:0000256" key="4">
    <source>
        <dbReference type="ARBA" id="ARBA00022630"/>
    </source>
</evidence>
<dbReference type="Gene3D" id="3.50.50.60">
    <property type="entry name" value="FAD/NAD(P)-binding domain"/>
    <property type="match status" value="2"/>
</dbReference>
<evidence type="ECO:0000256" key="7">
    <source>
        <dbReference type="ARBA" id="ARBA00023033"/>
    </source>
</evidence>
<dbReference type="EMBL" id="VMKP01000003">
    <property type="protein sequence ID" value="TVO64688.1"/>
    <property type="molecule type" value="Genomic_DNA"/>
</dbReference>
<dbReference type="InterPro" id="IPR002938">
    <property type="entry name" value="FAD-bd"/>
</dbReference>
<dbReference type="Proteomes" id="UP000316688">
    <property type="component" value="Unassembled WGS sequence"/>
</dbReference>
<name>A0A557RHR7_9GAMM</name>
<organism evidence="9 10">
    <name type="scientific">Spiribacter aquaticus</name>
    <dbReference type="NCBI Taxonomy" id="1935996"/>
    <lineage>
        <taxon>Bacteria</taxon>
        <taxon>Pseudomonadati</taxon>
        <taxon>Pseudomonadota</taxon>
        <taxon>Gammaproteobacteria</taxon>
        <taxon>Chromatiales</taxon>
        <taxon>Ectothiorhodospiraceae</taxon>
        <taxon>Spiribacter</taxon>
    </lineage>
</organism>
<comment type="pathway">
    <text evidence="2">Cofactor biosynthesis; ubiquinone biosynthesis.</text>
</comment>
<keyword evidence="5" id="KW-0274">FAD</keyword>
<evidence type="ECO:0000256" key="5">
    <source>
        <dbReference type="ARBA" id="ARBA00022827"/>
    </source>
</evidence>
<dbReference type="NCBIfam" id="TIGR01988">
    <property type="entry name" value="Ubi-OHases"/>
    <property type="match status" value="1"/>
</dbReference>
<dbReference type="GO" id="GO:0071949">
    <property type="term" value="F:FAD binding"/>
    <property type="evidence" value="ECO:0007669"/>
    <property type="project" value="InterPro"/>
</dbReference>
<dbReference type="SUPFAM" id="SSF51905">
    <property type="entry name" value="FAD/NAD(P)-binding domain"/>
    <property type="match status" value="1"/>
</dbReference>
<comment type="cofactor">
    <cofactor evidence="1">
        <name>FAD</name>
        <dbReference type="ChEBI" id="CHEBI:57692"/>
    </cofactor>
</comment>
<evidence type="ECO:0000256" key="6">
    <source>
        <dbReference type="ARBA" id="ARBA00023002"/>
    </source>
</evidence>
<dbReference type="InterPro" id="IPR018168">
    <property type="entry name" value="Ubi_Hdrlase_CS"/>
</dbReference>
<feature type="domain" description="FAD-binding" evidence="8">
    <location>
        <begin position="57"/>
        <end position="393"/>
    </location>
</feature>
<protein>
    <submittedName>
        <fullName evidence="9">FAD-dependent oxidoreductase</fullName>
    </submittedName>
</protein>
<dbReference type="GO" id="GO:0008682">
    <property type="term" value="F:3-demethoxyubiquinol 3-hydroxylase activity"/>
    <property type="evidence" value="ECO:0007669"/>
    <property type="project" value="TreeGrafter"/>
</dbReference>
<accession>A0A557RHR7</accession>
<evidence type="ECO:0000256" key="2">
    <source>
        <dbReference type="ARBA" id="ARBA00004749"/>
    </source>
</evidence>
<keyword evidence="6" id="KW-0560">Oxidoreductase</keyword>
<keyword evidence="4" id="KW-0285">Flavoprotein</keyword>
<dbReference type="PRINTS" id="PR00420">
    <property type="entry name" value="RNGMNOXGNASE"/>
</dbReference>
<evidence type="ECO:0000256" key="1">
    <source>
        <dbReference type="ARBA" id="ARBA00001974"/>
    </source>
</evidence>
<gene>
    <name evidence="9" type="ORF">FPL11_08570</name>
</gene>
<sequence length="444" mass="47778">MWSPAIRRCSRVSNRWDSVPVWSPARRRRERWRICALEYSVCFPTPDKGVVPMNSNDVLVVGGGMVGAAVAVDLGRRGIPVRLLEARPATRPTADEPPRLRVSALNGRSIEYLQSLGAWPALDQARVATFDELATWDISAPGRLAFSADELGLDRLGVFVENDHLQAALLETAAGLESVRLDVPAPTLDVQPGTDGPRLILEGEGALTPALTVAADGAGSRLRDAAGIGVWEGDYHQHAVVATVQPNPPAGTRTWQRFTPDGPQALLPLAGGAASLVWYVSPSKARLLTAMSEADFVDAVESAFPTDLGLIDQVYGRGSFPIRRLHAQRYWRDQLVLVGDAAHVIHPLAGQGVNIGLRDARALAGQIAESLRRGLPAAYPTGLAAYERGRRPDNQLMQSAMSAFHVGFTAPLGPLAPVRGLGLQIAGHGGWLKRRVLRYAMEGR</sequence>
<evidence type="ECO:0000256" key="3">
    <source>
        <dbReference type="ARBA" id="ARBA00005349"/>
    </source>
</evidence>
<keyword evidence="7" id="KW-0503">Monooxygenase</keyword>
<dbReference type="UniPathway" id="UPA00232"/>
<evidence type="ECO:0000313" key="10">
    <source>
        <dbReference type="Proteomes" id="UP000316688"/>
    </source>
</evidence>
<dbReference type="Pfam" id="PF01494">
    <property type="entry name" value="FAD_binding_3"/>
    <property type="match status" value="1"/>
</dbReference>
<dbReference type="PROSITE" id="PS01304">
    <property type="entry name" value="UBIH"/>
    <property type="match status" value="1"/>
</dbReference>
<dbReference type="GO" id="GO:0006744">
    <property type="term" value="P:ubiquinone biosynthetic process"/>
    <property type="evidence" value="ECO:0007669"/>
    <property type="project" value="UniProtKB-UniPathway"/>
</dbReference>
<dbReference type="InterPro" id="IPR036188">
    <property type="entry name" value="FAD/NAD-bd_sf"/>
</dbReference>
<comment type="similarity">
    <text evidence="3">Belongs to the UbiH/COQ6 family.</text>
</comment>
<reference evidence="9 10" key="1">
    <citation type="submission" date="2019-07" db="EMBL/GenBank/DDBJ databases">
        <title>Reclasification of Spiribacter aquaticus.</title>
        <authorList>
            <person name="Leon M.J."/>
            <person name="Sanchez-Porro C."/>
            <person name="Ventosa A."/>
        </authorList>
    </citation>
    <scope>NUCLEOTIDE SEQUENCE [LARGE SCALE GENOMIC DNA]</scope>
    <source>
        <strain evidence="9 10">SP30</strain>
    </source>
</reference>
<dbReference type="InterPro" id="IPR051205">
    <property type="entry name" value="UbiH/COQ6_monooxygenase"/>
</dbReference>